<dbReference type="EMBL" id="GBRH01226418">
    <property type="protein sequence ID" value="JAD71477.1"/>
    <property type="molecule type" value="Transcribed_RNA"/>
</dbReference>
<reference evidence="2" key="1">
    <citation type="submission" date="2014-09" db="EMBL/GenBank/DDBJ databases">
        <authorList>
            <person name="Magalhaes I.L.F."/>
            <person name="Oliveira U."/>
            <person name="Santos F.R."/>
            <person name="Vidigal T.H.D.A."/>
            <person name="Brescovit A.D."/>
            <person name="Santos A.J."/>
        </authorList>
    </citation>
    <scope>NUCLEOTIDE SEQUENCE</scope>
    <source>
        <tissue evidence="2">Shoot tissue taken approximately 20 cm above the soil surface</tissue>
    </source>
</reference>
<evidence type="ECO:0000313" key="2">
    <source>
        <dbReference type="EMBL" id="JAD71477.1"/>
    </source>
</evidence>
<reference evidence="2" key="2">
    <citation type="journal article" date="2015" name="Data Brief">
        <title>Shoot transcriptome of the giant reed, Arundo donax.</title>
        <authorList>
            <person name="Barrero R.A."/>
            <person name="Guerrero F.D."/>
            <person name="Moolhuijzen P."/>
            <person name="Goolsby J.A."/>
            <person name="Tidwell J."/>
            <person name="Bellgard S.E."/>
            <person name="Bellgard M.I."/>
        </authorList>
    </citation>
    <scope>NUCLEOTIDE SEQUENCE</scope>
    <source>
        <tissue evidence="2">Shoot tissue taken approximately 20 cm above the soil surface</tissue>
    </source>
</reference>
<dbReference type="AlphaFoldDB" id="A0A0A9CIY1"/>
<feature type="compositionally biased region" description="Basic residues" evidence="1">
    <location>
        <begin position="1"/>
        <end position="16"/>
    </location>
</feature>
<organism evidence="2">
    <name type="scientific">Arundo donax</name>
    <name type="common">Giant reed</name>
    <name type="synonym">Donax arundinaceus</name>
    <dbReference type="NCBI Taxonomy" id="35708"/>
    <lineage>
        <taxon>Eukaryota</taxon>
        <taxon>Viridiplantae</taxon>
        <taxon>Streptophyta</taxon>
        <taxon>Embryophyta</taxon>
        <taxon>Tracheophyta</taxon>
        <taxon>Spermatophyta</taxon>
        <taxon>Magnoliopsida</taxon>
        <taxon>Liliopsida</taxon>
        <taxon>Poales</taxon>
        <taxon>Poaceae</taxon>
        <taxon>PACMAD clade</taxon>
        <taxon>Arundinoideae</taxon>
        <taxon>Arundineae</taxon>
        <taxon>Arundo</taxon>
    </lineage>
</organism>
<feature type="region of interest" description="Disordered" evidence="1">
    <location>
        <begin position="1"/>
        <end position="28"/>
    </location>
</feature>
<name>A0A0A9CIY1_ARUDO</name>
<protein>
    <submittedName>
        <fullName evidence="2">Uncharacterized protein</fullName>
    </submittedName>
</protein>
<proteinExistence type="predicted"/>
<sequence length="28" mass="3481">MRSLKKNFRAERHRKMTYSAPMANQELW</sequence>
<accession>A0A0A9CIY1</accession>
<evidence type="ECO:0000256" key="1">
    <source>
        <dbReference type="SAM" id="MobiDB-lite"/>
    </source>
</evidence>